<accession>A0ACC3NX62</accession>
<dbReference type="Proteomes" id="UP001281147">
    <property type="component" value="Unassembled WGS sequence"/>
</dbReference>
<reference evidence="1" key="1">
    <citation type="submission" date="2023-07" db="EMBL/GenBank/DDBJ databases">
        <title>Black Yeasts Isolated from many extreme environments.</title>
        <authorList>
            <person name="Coleine C."/>
            <person name="Stajich J.E."/>
            <person name="Selbmann L."/>
        </authorList>
    </citation>
    <scope>NUCLEOTIDE SEQUENCE</scope>
    <source>
        <strain evidence="1">CCFEE 5714</strain>
    </source>
</reference>
<organism evidence="1 2">
    <name type="scientific">Vermiconidia calcicola</name>
    <dbReference type="NCBI Taxonomy" id="1690605"/>
    <lineage>
        <taxon>Eukaryota</taxon>
        <taxon>Fungi</taxon>
        <taxon>Dikarya</taxon>
        <taxon>Ascomycota</taxon>
        <taxon>Pezizomycotina</taxon>
        <taxon>Dothideomycetes</taxon>
        <taxon>Dothideomycetidae</taxon>
        <taxon>Mycosphaerellales</taxon>
        <taxon>Extremaceae</taxon>
        <taxon>Vermiconidia</taxon>
    </lineage>
</organism>
<name>A0ACC3NX62_9PEZI</name>
<proteinExistence type="predicted"/>
<keyword evidence="2" id="KW-1185">Reference proteome</keyword>
<protein>
    <submittedName>
        <fullName evidence="1">Uncharacterized protein</fullName>
    </submittedName>
</protein>
<evidence type="ECO:0000313" key="2">
    <source>
        <dbReference type="Proteomes" id="UP001281147"/>
    </source>
</evidence>
<dbReference type="EMBL" id="JAUTXU010000007">
    <property type="protein sequence ID" value="KAK3723886.1"/>
    <property type="molecule type" value="Genomic_DNA"/>
</dbReference>
<sequence>MANEQVLALPGEEVYRPAWEGSKAHISYGLSFPRACAKHIAETFGASRVYIIASGSLSRETNHVKRLQEALGETVVGTRYGMQPHTLWSEILEIAKDAGEADADLLITLGAGSLTDGAKIIALYMGEANSQAMANGAKTFDDLDGLHADSQSPKPNIKSPTVPIISIPTSLSGGEYNHRAGGSNDHNHRKYMFSHPTKGPALVILDPVLTTTTPDRWWLSTGIRAIDHCTEAICSLQSTPACDADAGRGLQLLVPGLLRCKKNNQDHEARLDCQMGAIEAMKAGSLHGVAMGASHGIGHQLGPLGVGHGETSCIPLPAVCKYNEIVNADWQQKVKDILWSESKVATIISDSGLNEQADLGDCLDCIFRFLAMPRSLMDFGIGEDKLDALAENSLHDRWLPTNPRPLTEKAQVLEILKMSREGNRRKFDKTDKGVATSPQPEERPQKHIKKATTDIEPMEVDDITSSHDKDTLAIDTRLTTASAPGAIATSANGGFGVPAEVLPLYKRVSTRGDSDASQEIKWLKATIADMPARAKTKADDMTKLDDASRS</sequence>
<gene>
    <name evidence="1" type="ORF">LTR37_001370</name>
</gene>
<comment type="caution">
    <text evidence="1">The sequence shown here is derived from an EMBL/GenBank/DDBJ whole genome shotgun (WGS) entry which is preliminary data.</text>
</comment>
<evidence type="ECO:0000313" key="1">
    <source>
        <dbReference type="EMBL" id="KAK3723886.1"/>
    </source>
</evidence>